<dbReference type="RefSeq" id="WP_229697364.1">
    <property type="nucleotide sequence ID" value="NZ_BMNG01000016.1"/>
</dbReference>
<dbReference type="Pfam" id="PF00501">
    <property type="entry name" value="AMP-binding"/>
    <property type="match status" value="1"/>
</dbReference>
<dbReference type="Gene3D" id="3.30.300.30">
    <property type="match status" value="1"/>
</dbReference>
<dbReference type="InterPro" id="IPR036736">
    <property type="entry name" value="ACP-like_sf"/>
</dbReference>
<dbReference type="InterPro" id="IPR010033">
    <property type="entry name" value="HAD_SF_ppase_IIIC"/>
</dbReference>
<dbReference type="InterPro" id="IPR010071">
    <property type="entry name" value="AA_adenyl_dom"/>
</dbReference>
<evidence type="ECO:0000313" key="5">
    <source>
        <dbReference type="Proteomes" id="UP000656881"/>
    </source>
</evidence>
<dbReference type="InterPro" id="IPR000873">
    <property type="entry name" value="AMP-dep_synth/lig_dom"/>
</dbReference>
<feature type="domain" description="Carrier" evidence="3">
    <location>
        <begin position="889"/>
        <end position="964"/>
    </location>
</feature>
<evidence type="ECO:0000313" key="4">
    <source>
        <dbReference type="EMBL" id="GGO54723.1"/>
    </source>
</evidence>
<dbReference type="PANTHER" id="PTHR45527:SF1">
    <property type="entry name" value="FATTY ACID SYNTHASE"/>
    <property type="match status" value="1"/>
</dbReference>
<proteinExistence type="predicted"/>
<keyword evidence="2" id="KW-0597">Phosphoprotein</keyword>
<dbReference type="InterPro" id="IPR009081">
    <property type="entry name" value="PP-bd_ACP"/>
</dbReference>
<dbReference type="InterPro" id="IPR045851">
    <property type="entry name" value="AMP-bd_C_sf"/>
</dbReference>
<dbReference type="SUPFAM" id="SSF56784">
    <property type="entry name" value="HAD-like"/>
    <property type="match status" value="1"/>
</dbReference>
<dbReference type="SMART" id="SM00823">
    <property type="entry name" value="PKS_PP"/>
    <property type="match status" value="1"/>
</dbReference>
<protein>
    <recommendedName>
        <fullName evidence="3">Carrier domain-containing protein</fullName>
    </recommendedName>
</protein>
<keyword evidence="1" id="KW-0596">Phosphopantetheine</keyword>
<organism evidence="4 5">
    <name type="scientific">Streptomyces lasiicapitis</name>
    <dbReference type="NCBI Taxonomy" id="1923961"/>
    <lineage>
        <taxon>Bacteria</taxon>
        <taxon>Bacillati</taxon>
        <taxon>Actinomycetota</taxon>
        <taxon>Actinomycetes</taxon>
        <taxon>Kitasatosporales</taxon>
        <taxon>Streptomycetaceae</taxon>
        <taxon>Streptomyces</taxon>
    </lineage>
</organism>
<dbReference type="Proteomes" id="UP000656881">
    <property type="component" value="Unassembled WGS sequence"/>
</dbReference>
<name>A0ABQ2MMI7_9ACTN</name>
<dbReference type="InterPro" id="IPR016181">
    <property type="entry name" value="Acyl_CoA_acyltransferase"/>
</dbReference>
<dbReference type="Gene3D" id="1.10.1200.10">
    <property type="entry name" value="ACP-like"/>
    <property type="match status" value="1"/>
</dbReference>
<keyword evidence="5" id="KW-1185">Reference proteome</keyword>
<dbReference type="InterPro" id="IPR020806">
    <property type="entry name" value="PKS_PP-bd"/>
</dbReference>
<dbReference type="Pfam" id="PF00550">
    <property type="entry name" value="PP-binding"/>
    <property type="match status" value="1"/>
</dbReference>
<dbReference type="Gene3D" id="3.40.50.1000">
    <property type="entry name" value="HAD superfamily/HAD-like"/>
    <property type="match status" value="1"/>
</dbReference>
<dbReference type="SUPFAM" id="SSF56801">
    <property type="entry name" value="Acetyl-CoA synthetase-like"/>
    <property type="match status" value="1"/>
</dbReference>
<sequence length="984" mass="104855">MTSPVKCLVWDLDDTMWDGVILENDTVTPRPEALRALTELDRRGILHAVASRGDHATAATHLRAHGLLDRFAAVCVGWGDKSESVRRIARELNIGVDSLAFIDNDPLERAEVQHALPQVRVYTPEDMAGLPERPEFTPAVTTAESADRAALYRTERARKESEDTFDGTREEFLTWLGLEMRVWRATPEDLARAHELTVRTHQLNSTGLVYGMEELRELIASPDHEILVASLRDRFGDYGTIGLSVSHRRGGDSVLRLLLMSCRVMSRGVGTLFIQHVNARARAAGLRPLAEFVATPVNRVMLVTLRFSGFQVLDAGPEPVVLVAPDEQGPSARHVTLIDDSAAPAGADAPPDVLDLISRQFQRVPERTAAAVGAESVTYRQLDLESAALARRLRVSGVRPGDVVVLHARQRLSLVVGMVAALRTGAAWCVADPGHPVAHLRAVVGDTGCAAVVFHGGDAATPPGKVRAAVAVDGAAPRLIDLDVAPDARTATDAAGAAIPAQSPDAPSYAIPSPHSPAYLISTSGTTGPPKNVMISRGGLASLIASRPYEPGLTAFSALRLAFDGSLMFTFHALCTGGTAVLPDADELPSAERVAALLRAHEAQQCLTTPSFYRQLLEHLDGADRHLRLLVLAGEATAPALVQRHRAALPRTRLGNEYGPTEATVAVTAHDVSGTPEGVVPMGAITAGSTAYLLDDRLQPVPTGDVGELYLGGAQLALGYAARPTTTALRFVANPFTPGQRLYRTGDLARLNTQGHYEFLGRTDGQVKIGGVRVERLAAAAVLESHPGVGQAVVVDTREALPGVDDAEVTTLTAYWVQAAPAPDGGRQSSLGTRELREFCARRLVPQAVPGRFVAVDSIPLTPNGKADEEALRRLRAPTAEAVALDTDRWTTDAQREVATCWAAVLGHGDFDARDSFFDLGATSLQVLALHASYQVRWPGAVQLGQLFDSRTVAAHAELIASTAAPDDAATRAPGPAVPTGRDV</sequence>
<dbReference type="PANTHER" id="PTHR45527">
    <property type="entry name" value="NONRIBOSOMAL PEPTIDE SYNTHETASE"/>
    <property type="match status" value="1"/>
</dbReference>
<dbReference type="InterPro" id="IPR010037">
    <property type="entry name" value="FkbH_domain"/>
</dbReference>
<evidence type="ECO:0000256" key="1">
    <source>
        <dbReference type="ARBA" id="ARBA00022450"/>
    </source>
</evidence>
<dbReference type="EMBL" id="BMNG01000016">
    <property type="protein sequence ID" value="GGO54723.1"/>
    <property type="molecule type" value="Genomic_DNA"/>
</dbReference>
<dbReference type="InterPro" id="IPR042099">
    <property type="entry name" value="ANL_N_sf"/>
</dbReference>
<dbReference type="Gene3D" id="3.40.50.12780">
    <property type="entry name" value="N-terminal domain of ligase-like"/>
    <property type="match status" value="1"/>
</dbReference>
<dbReference type="NCBIfam" id="TIGR01681">
    <property type="entry name" value="HAD-SF-IIIC"/>
    <property type="match status" value="1"/>
</dbReference>
<dbReference type="SUPFAM" id="SSF47336">
    <property type="entry name" value="ACP-like"/>
    <property type="match status" value="1"/>
</dbReference>
<dbReference type="Pfam" id="PF13193">
    <property type="entry name" value="AMP-binding_C"/>
    <property type="match status" value="1"/>
</dbReference>
<evidence type="ECO:0000259" key="3">
    <source>
        <dbReference type="PROSITE" id="PS50075"/>
    </source>
</evidence>
<dbReference type="PROSITE" id="PS50075">
    <property type="entry name" value="CARRIER"/>
    <property type="match status" value="1"/>
</dbReference>
<dbReference type="SUPFAM" id="SSF55729">
    <property type="entry name" value="Acyl-CoA N-acyltransferases (Nat)"/>
    <property type="match status" value="1"/>
</dbReference>
<dbReference type="NCBIfam" id="TIGR01686">
    <property type="entry name" value="FkbH"/>
    <property type="match status" value="1"/>
</dbReference>
<reference evidence="5" key="1">
    <citation type="journal article" date="2019" name="Int. J. Syst. Evol. Microbiol.">
        <title>The Global Catalogue of Microorganisms (GCM) 10K type strain sequencing project: providing services to taxonomists for standard genome sequencing and annotation.</title>
        <authorList>
            <consortium name="The Broad Institute Genomics Platform"/>
            <consortium name="The Broad Institute Genome Sequencing Center for Infectious Disease"/>
            <person name="Wu L."/>
            <person name="Ma J."/>
        </authorList>
    </citation>
    <scope>NUCLEOTIDE SEQUENCE [LARGE SCALE GENOMIC DNA]</scope>
    <source>
        <strain evidence="5">CGMCC 4.7349</strain>
    </source>
</reference>
<dbReference type="InterPro" id="IPR023214">
    <property type="entry name" value="HAD_sf"/>
</dbReference>
<dbReference type="InterPro" id="IPR036412">
    <property type="entry name" value="HAD-like_sf"/>
</dbReference>
<dbReference type="InterPro" id="IPR025110">
    <property type="entry name" value="AMP-bd_C"/>
</dbReference>
<accession>A0ABQ2MMI7</accession>
<evidence type="ECO:0000256" key="2">
    <source>
        <dbReference type="ARBA" id="ARBA00022553"/>
    </source>
</evidence>
<gene>
    <name evidence="4" type="ORF">GCM10012286_65160</name>
</gene>
<dbReference type="CDD" id="cd05930">
    <property type="entry name" value="A_NRPS"/>
    <property type="match status" value="1"/>
</dbReference>
<dbReference type="NCBIfam" id="TIGR01733">
    <property type="entry name" value="AA-adenyl-dom"/>
    <property type="match status" value="1"/>
</dbReference>
<comment type="caution">
    <text evidence="4">The sequence shown here is derived from an EMBL/GenBank/DDBJ whole genome shotgun (WGS) entry which is preliminary data.</text>
</comment>